<gene>
    <name evidence="9" type="ORF">COCSADRAFT_166249</name>
</gene>
<evidence type="ECO:0000313" key="10">
    <source>
        <dbReference type="Proteomes" id="UP000016934"/>
    </source>
</evidence>
<organism evidence="9 10">
    <name type="scientific">Cochliobolus sativus (strain ND90Pr / ATCC 201652)</name>
    <name type="common">Common root rot and spot blotch fungus</name>
    <name type="synonym">Bipolaris sorokiniana</name>
    <dbReference type="NCBI Taxonomy" id="665912"/>
    <lineage>
        <taxon>Eukaryota</taxon>
        <taxon>Fungi</taxon>
        <taxon>Dikarya</taxon>
        <taxon>Ascomycota</taxon>
        <taxon>Pezizomycotina</taxon>
        <taxon>Dothideomycetes</taxon>
        <taxon>Pleosporomycetidae</taxon>
        <taxon>Pleosporales</taxon>
        <taxon>Pleosporineae</taxon>
        <taxon>Pleosporaceae</taxon>
        <taxon>Bipolaris</taxon>
    </lineage>
</organism>
<comment type="similarity">
    <text evidence="2">Belongs to the TMCO4 family.</text>
</comment>
<evidence type="ECO:0000256" key="6">
    <source>
        <dbReference type="SAM" id="MobiDB-lite"/>
    </source>
</evidence>
<feature type="region of interest" description="Disordered" evidence="6">
    <location>
        <begin position="235"/>
        <end position="293"/>
    </location>
</feature>
<dbReference type="PANTHER" id="PTHR17920">
    <property type="entry name" value="TRANSMEMBRANE AND COILED-COIL DOMAIN-CONTAINING PROTEIN 4 TMCO4"/>
    <property type="match status" value="1"/>
</dbReference>
<dbReference type="RefSeq" id="XP_007694636.1">
    <property type="nucleotide sequence ID" value="XM_007696446.1"/>
</dbReference>
<reference evidence="10" key="2">
    <citation type="journal article" date="2013" name="PLoS Genet.">
        <title>Comparative genome structure, secondary metabolite, and effector coding capacity across Cochliobolus pathogens.</title>
        <authorList>
            <person name="Condon B.J."/>
            <person name="Leng Y."/>
            <person name="Wu D."/>
            <person name="Bushley K.E."/>
            <person name="Ohm R.A."/>
            <person name="Otillar R."/>
            <person name="Martin J."/>
            <person name="Schackwitz W."/>
            <person name="Grimwood J."/>
            <person name="MohdZainudin N."/>
            <person name="Xue C."/>
            <person name="Wang R."/>
            <person name="Manning V.A."/>
            <person name="Dhillon B."/>
            <person name="Tu Z.J."/>
            <person name="Steffenson B.J."/>
            <person name="Salamov A."/>
            <person name="Sun H."/>
            <person name="Lowry S."/>
            <person name="LaButti K."/>
            <person name="Han J."/>
            <person name="Copeland A."/>
            <person name="Lindquist E."/>
            <person name="Barry K."/>
            <person name="Schmutz J."/>
            <person name="Baker S.E."/>
            <person name="Ciuffetti L.M."/>
            <person name="Grigoriev I.V."/>
            <person name="Zhong S."/>
            <person name="Turgeon B.G."/>
        </authorList>
    </citation>
    <scope>NUCLEOTIDE SEQUENCE [LARGE SCALE GENOMIC DNA]</scope>
    <source>
        <strain evidence="10">ND90Pr / ATCC 201652</strain>
    </source>
</reference>
<dbReference type="Proteomes" id="UP000016934">
    <property type="component" value="Unassembled WGS sequence"/>
</dbReference>
<feature type="compositionally biased region" description="Low complexity" evidence="6">
    <location>
        <begin position="40"/>
        <end position="54"/>
    </location>
</feature>
<evidence type="ECO:0000259" key="8">
    <source>
        <dbReference type="Pfam" id="PF04695"/>
    </source>
</evidence>
<proteinExistence type="inferred from homology"/>
<reference evidence="9 10" key="1">
    <citation type="journal article" date="2012" name="PLoS Pathog.">
        <title>Diverse lifestyles and strategies of plant pathogenesis encoded in the genomes of eighteen Dothideomycetes fungi.</title>
        <authorList>
            <person name="Ohm R.A."/>
            <person name="Feau N."/>
            <person name="Henrissat B."/>
            <person name="Schoch C.L."/>
            <person name="Horwitz B.A."/>
            <person name="Barry K.W."/>
            <person name="Condon B.J."/>
            <person name="Copeland A.C."/>
            <person name="Dhillon B."/>
            <person name="Glaser F."/>
            <person name="Hesse C.N."/>
            <person name="Kosti I."/>
            <person name="LaButti K."/>
            <person name="Lindquist E.A."/>
            <person name="Lucas S."/>
            <person name="Salamov A.A."/>
            <person name="Bradshaw R.E."/>
            <person name="Ciuffetti L."/>
            <person name="Hamelin R.C."/>
            <person name="Kema G.H.J."/>
            <person name="Lawrence C."/>
            <person name="Scott J.A."/>
            <person name="Spatafora J.W."/>
            <person name="Turgeon B.G."/>
            <person name="de Wit P.J.G.M."/>
            <person name="Zhong S."/>
            <person name="Goodwin S.B."/>
            <person name="Grigoriev I.V."/>
        </authorList>
    </citation>
    <scope>NUCLEOTIDE SEQUENCE [LARGE SCALE GENOMIC DNA]</scope>
    <source>
        <strain evidence="10">ND90Pr / ATCC 201652</strain>
    </source>
</reference>
<dbReference type="OMA" id="WRYISKG"/>
<evidence type="ECO:0000256" key="1">
    <source>
        <dbReference type="ARBA" id="ARBA00004141"/>
    </source>
</evidence>
<dbReference type="KEGG" id="bsc:COCSADRAFT_166249"/>
<name>M2TJ67_COCSN</name>
<feature type="transmembrane region" description="Helical" evidence="7">
    <location>
        <begin position="870"/>
        <end position="890"/>
    </location>
</feature>
<evidence type="ECO:0000256" key="3">
    <source>
        <dbReference type="ARBA" id="ARBA00022692"/>
    </source>
</evidence>
<dbReference type="SUPFAM" id="SSF53474">
    <property type="entry name" value="alpha/beta-Hydrolases"/>
    <property type="match status" value="1"/>
</dbReference>
<evidence type="ECO:0000256" key="2">
    <source>
        <dbReference type="ARBA" id="ARBA00009824"/>
    </source>
</evidence>
<feature type="compositionally biased region" description="Low complexity" evidence="6">
    <location>
        <begin position="14"/>
        <end position="30"/>
    </location>
</feature>
<comment type="subcellular location">
    <subcellularLocation>
        <location evidence="1">Membrane</location>
        <topology evidence="1">Multi-pass membrane protein</topology>
    </subcellularLocation>
</comment>
<accession>M2TJ67</accession>
<keyword evidence="5 7" id="KW-0472">Membrane</keyword>
<protein>
    <recommendedName>
        <fullName evidence="8">Peroxisome membrane anchor protein Pex14p N-terminal domain-containing protein</fullName>
    </recommendedName>
</protein>
<dbReference type="InterPro" id="IPR006785">
    <property type="entry name" value="Pex14_N"/>
</dbReference>
<dbReference type="GeneID" id="19132438"/>
<sequence length="1229" mass="135746">MSGKPGIPEWQRASSSSTASTTSTNDTTSSQKPEEEEEASAQQQQPQQPHAEAPTPTEDDVAQPEEEEQQASESSSLLEQAARFLDDPTIRDAPREKKVAFLESKGVSAEDIGRLLGDEEPERRPIEVEDVSERAWSTTTPKPAPVPEVQIQPREIPPIVTYPEFLASTEKPPPLITTERLAATAYIAGGFMATMYGLSKYIIAPMTHGLAESRRDFASHTNEQLKELNERLRKAVSVDPASKVKPIEDGADNVSEADSDPTELYHRDYGTQTTPNLSRRPSTSTDPHPTVTAQENRLKIIKSHLQELESHNSGQGTSRDRLRTKISDLTTYLTEMDYQNQYYPTMGRYGATFNWTGSSSESKNDQIEVLKGDIRAVKGVFLSARNFPTGGRNATPIPTGRVGSYAPRLHQTSVLIGLVKMAGWASKLSSLGHSKSEDKDETSLTTLLDAEQCAELTFLIATITAAMRQSLVKTFTAEEFPINEKTAKSEEEVLRDAPSDLDNVDVEKEDKIKKERQKREEEAKEELAKPEVQELKKEMLKYFDDWRGQVVSRVGEVINSKDKARKQAQEVESQQTETIISKSEASLTSIEKLDDKEENEEKMFKALYPPVPTNLTKLEESKRALVLHSLVLIVLSLEHYSAHSRVLILYLTSSLGLGRDVLKKDEETVAQGLLEAASQQLNADEETKKAAEASQTARRWKVGLAGVAGAALIGVTGGLAAPLLAAGVGSVMGGVGLGATAAAGYLGTLAGSSVLVGGLFGAYGAKMTGKAMDEYAREVEDFAFIPIHRTQDPKKQDNESRRLRVAIAVSGWLRKPEEVSQPWRYISKGTEGFALRWELEALLKLGHSLETFVTSAAWGYAKKKIIEQTVFAAMTAALWPLGLLKIATLLDNPFSVAKYRSEKAGEVLADALINKVQGERPVTLVGYSLGARLIFACLQKLADRKAFGLIENVVLVGAPCPSDAEDWRRIRSVVSGRCVNVFSKNDYILGFLYRTSSVQLGVAGLQPVVGVHSVQNVDVSELVDGHLQYRFITGSILRKIGFEDVDIEEVERAEADLRKETKKVEEERRKNEGEKGEGGEDEEELKKQAEKKQEESLLVVMQQKTRNMDIGGFVKGRSMLSRWIGLVRFFQVLDSHREFGCADSAQVMAITPKIQRFLIHYEILPSPYTLSLTKEHEHDIPQQHNRHQVVQPHKTSVPSSLPLNPIATPSLLVPQTTKAHFSSTEPMLL</sequence>
<dbReference type="PANTHER" id="PTHR17920:SF22">
    <property type="entry name" value="DUF726 DOMAIN PROTEIN (AFU_ORTHOLOGUE AFUA_2G12860)"/>
    <property type="match status" value="1"/>
</dbReference>
<feature type="transmembrane region" description="Helical" evidence="7">
    <location>
        <begin position="702"/>
        <end position="725"/>
    </location>
</feature>
<dbReference type="EMBL" id="KB445637">
    <property type="protein sequence ID" value="EMD69251.1"/>
    <property type="molecule type" value="Genomic_DNA"/>
</dbReference>
<feature type="compositionally biased region" description="Low complexity" evidence="6">
    <location>
        <begin position="71"/>
        <end position="82"/>
    </location>
</feature>
<dbReference type="GO" id="GO:0016020">
    <property type="term" value="C:membrane"/>
    <property type="evidence" value="ECO:0007669"/>
    <property type="project" value="UniProtKB-SubCell"/>
</dbReference>
<keyword evidence="4 7" id="KW-1133">Transmembrane helix</keyword>
<feature type="region of interest" description="Disordered" evidence="6">
    <location>
        <begin position="1"/>
        <end position="91"/>
    </location>
</feature>
<dbReference type="eggNOG" id="KOG2385">
    <property type="taxonomic scope" value="Eukaryota"/>
</dbReference>
<evidence type="ECO:0000256" key="5">
    <source>
        <dbReference type="ARBA" id="ARBA00023136"/>
    </source>
</evidence>
<feature type="compositionally biased region" description="Acidic residues" evidence="6">
    <location>
        <begin position="57"/>
        <end position="70"/>
    </location>
</feature>
<dbReference type="InterPro" id="IPR036388">
    <property type="entry name" value="WH-like_DNA-bd_sf"/>
</dbReference>
<dbReference type="HOGENOM" id="CLU_278856_0_0_1"/>
<dbReference type="Pfam" id="PF05277">
    <property type="entry name" value="DUF726"/>
    <property type="match status" value="1"/>
</dbReference>
<dbReference type="Gene3D" id="3.40.50.1820">
    <property type="entry name" value="alpha/beta hydrolase"/>
    <property type="match status" value="1"/>
</dbReference>
<evidence type="ECO:0000313" key="9">
    <source>
        <dbReference type="EMBL" id="EMD69251.1"/>
    </source>
</evidence>
<dbReference type="Gene3D" id="1.10.10.10">
    <property type="entry name" value="Winged helix-like DNA-binding domain superfamily/Winged helix DNA-binding domain"/>
    <property type="match status" value="1"/>
</dbReference>
<feature type="compositionally biased region" description="Polar residues" evidence="6">
    <location>
        <begin position="270"/>
        <end position="293"/>
    </location>
</feature>
<feature type="region of interest" description="Disordered" evidence="6">
    <location>
        <begin position="488"/>
        <end position="528"/>
    </location>
</feature>
<feature type="region of interest" description="Disordered" evidence="6">
    <location>
        <begin position="125"/>
        <end position="148"/>
    </location>
</feature>
<evidence type="ECO:0000256" key="4">
    <source>
        <dbReference type="ARBA" id="ARBA00022989"/>
    </source>
</evidence>
<dbReference type="OrthoDB" id="277931at2759"/>
<feature type="compositionally biased region" description="Basic and acidic residues" evidence="6">
    <location>
        <begin position="488"/>
        <end position="498"/>
    </location>
</feature>
<keyword evidence="3 7" id="KW-0812">Transmembrane</keyword>
<dbReference type="Pfam" id="PF04695">
    <property type="entry name" value="Pex14_N"/>
    <property type="match status" value="1"/>
</dbReference>
<dbReference type="AlphaFoldDB" id="M2TJ67"/>
<feature type="region of interest" description="Disordered" evidence="6">
    <location>
        <begin position="1061"/>
        <end position="1088"/>
    </location>
</feature>
<dbReference type="InterPro" id="IPR007941">
    <property type="entry name" value="DUF726"/>
</dbReference>
<feature type="domain" description="Peroxisome membrane anchor protein Pex14p N-terminal" evidence="8">
    <location>
        <begin position="74"/>
        <end position="117"/>
    </location>
</feature>
<feature type="compositionally biased region" description="Acidic residues" evidence="6">
    <location>
        <begin position="249"/>
        <end position="261"/>
    </location>
</feature>
<dbReference type="InterPro" id="IPR029058">
    <property type="entry name" value="AB_hydrolase_fold"/>
</dbReference>
<keyword evidence="10" id="KW-1185">Reference proteome</keyword>
<feature type="transmembrane region" description="Helical" evidence="7">
    <location>
        <begin position="745"/>
        <end position="765"/>
    </location>
</feature>
<evidence type="ECO:0000256" key="7">
    <source>
        <dbReference type="SAM" id="Phobius"/>
    </source>
</evidence>
<feature type="compositionally biased region" description="Basic and acidic residues" evidence="6">
    <location>
        <begin position="505"/>
        <end position="528"/>
    </location>
</feature>